<organism evidence="2 3">
    <name type="scientific">Sulfobacillus harzensis</name>
    <dbReference type="NCBI Taxonomy" id="2729629"/>
    <lineage>
        <taxon>Bacteria</taxon>
        <taxon>Bacillati</taxon>
        <taxon>Bacillota</taxon>
        <taxon>Clostridia</taxon>
        <taxon>Eubacteriales</taxon>
        <taxon>Clostridiales Family XVII. Incertae Sedis</taxon>
        <taxon>Sulfobacillus</taxon>
    </lineage>
</organism>
<keyword evidence="2" id="KW-0223">Dioxygenase</keyword>
<evidence type="ECO:0000259" key="1">
    <source>
        <dbReference type="PROSITE" id="PS51819"/>
    </source>
</evidence>
<dbReference type="InterPro" id="IPR037523">
    <property type="entry name" value="VOC_core"/>
</dbReference>
<sequence>MEGIFGINLFTERYEACVAFYEQVLGLVAYRRTDSLTGFRINERTYLLVERGGVATATEKSPEQNPTVLRWDVADLPSAVTRLESRGAVFRERCKRFSWGTIAVLLDPDGNRIELGEIGPTSLPPTQE</sequence>
<dbReference type="EMBL" id="JABBVZ010000029">
    <property type="protein sequence ID" value="NMP22730.1"/>
    <property type="molecule type" value="Genomic_DNA"/>
</dbReference>
<keyword evidence="2" id="KW-0560">Oxidoreductase</keyword>
<reference evidence="2 3" key="1">
    <citation type="submission" date="2020-04" db="EMBL/GenBank/DDBJ databases">
        <authorList>
            <person name="Zhang R."/>
            <person name="Schippers A."/>
        </authorList>
    </citation>
    <scope>NUCLEOTIDE SEQUENCE [LARGE SCALE GENOMIC DNA]</scope>
    <source>
        <strain evidence="2 3">DSM 109850</strain>
    </source>
</reference>
<dbReference type="Proteomes" id="UP000533476">
    <property type="component" value="Unassembled WGS sequence"/>
</dbReference>
<evidence type="ECO:0000313" key="3">
    <source>
        <dbReference type="Proteomes" id="UP000533476"/>
    </source>
</evidence>
<dbReference type="SUPFAM" id="SSF54593">
    <property type="entry name" value="Glyoxalase/Bleomycin resistance protein/Dihydroxybiphenyl dioxygenase"/>
    <property type="match status" value="1"/>
</dbReference>
<dbReference type="PROSITE" id="PS51819">
    <property type="entry name" value="VOC"/>
    <property type="match status" value="1"/>
</dbReference>
<feature type="domain" description="VOC" evidence="1">
    <location>
        <begin position="3"/>
        <end position="118"/>
    </location>
</feature>
<dbReference type="InterPro" id="IPR004360">
    <property type="entry name" value="Glyas_Fos-R_dOase_dom"/>
</dbReference>
<accession>A0A7Y0Q2U5</accession>
<dbReference type="RefSeq" id="WP_169099331.1">
    <property type="nucleotide sequence ID" value="NZ_JABBVZ010000029.1"/>
</dbReference>
<dbReference type="InterPro" id="IPR029068">
    <property type="entry name" value="Glyas_Bleomycin-R_OHBP_Dase"/>
</dbReference>
<name>A0A7Y0Q2U5_9FIRM</name>
<protein>
    <submittedName>
        <fullName evidence="2">Glyoxalase/bleomycin resistance/dioxygenase family protein</fullName>
    </submittedName>
</protein>
<dbReference type="Gene3D" id="3.10.180.10">
    <property type="entry name" value="2,3-Dihydroxybiphenyl 1,2-Dioxygenase, domain 1"/>
    <property type="match status" value="1"/>
</dbReference>
<dbReference type="AlphaFoldDB" id="A0A7Y0Q2U5"/>
<keyword evidence="3" id="KW-1185">Reference proteome</keyword>
<proteinExistence type="predicted"/>
<gene>
    <name evidence="2" type="ORF">HIJ39_10250</name>
</gene>
<evidence type="ECO:0000313" key="2">
    <source>
        <dbReference type="EMBL" id="NMP22730.1"/>
    </source>
</evidence>
<dbReference type="GO" id="GO:0051213">
    <property type="term" value="F:dioxygenase activity"/>
    <property type="evidence" value="ECO:0007669"/>
    <property type="project" value="UniProtKB-KW"/>
</dbReference>
<comment type="caution">
    <text evidence="2">The sequence shown here is derived from an EMBL/GenBank/DDBJ whole genome shotgun (WGS) entry which is preliminary data.</text>
</comment>
<dbReference type="Pfam" id="PF00903">
    <property type="entry name" value="Glyoxalase"/>
    <property type="match status" value="1"/>
</dbReference>